<dbReference type="PANTHER" id="PTHR31061:SF24">
    <property type="entry name" value="LD22376P"/>
    <property type="match status" value="1"/>
</dbReference>
<dbReference type="Proteomes" id="UP000295292">
    <property type="component" value="Unassembled WGS sequence"/>
</dbReference>
<comment type="caution">
    <text evidence="2">The sequence shown here is derived from an EMBL/GenBank/DDBJ whole genome shotgun (WGS) entry which is preliminary data.</text>
</comment>
<keyword evidence="2" id="KW-0808">Transferase</keyword>
<dbReference type="PANTHER" id="PTHR31061">
    <property type="entry name" value="LD22376P"/>
    <property type="match status" value="1"/>
</dbReference>
<sequence length="376" mass="42490">MTKNSSVILDQKANNRLISLDIMRGLIMILLCGESCLLYQRIKDLGPDSGISGFIDQFFHHPWHGLHFWDLVQPAFMFIAGVAMYISYHSKKSKGSTWKANLGHILFRCLKLLLCGLALHCIYNGKVVFELWNVLSQLAFTTFVAYLIIERSSVWQFIFSIGLLLLTEGLYRMVLQPGFEQPFESGKNFGAYMDTLLMGKINSDGWVAINCIPTAAHTIWGVLIGKLLVSKRSKYRKLAIMCLAGVAALIVGFGLDSSGLTPIIKRISTSSFVFASIGWVLLITAAVYWLADIKSYNRYAWICTVVGMNSIFIYLFFETVGLQWLNKTVAIFTGDMLHRLFSTPWDAAAIISSVSALFLQWALCYWLFKRKIFFKL</sequence>
<feature type="transmembrane region" description="Helical" evidence="1">
    <location>
        <begin position="71"/>
        <end position="88"/>
    </location>
</feature>
<keyword evidence="1" id="KW-1133">Transmembrane helix</keyword>
<feature type="transmembrane region" description="Helical" evidence="1">
    <location>
        <begin position="109"/>
        <end position="125"/>
    </location>
</feature>
<dbReference type="OrthoDB" id="9788724at2"/>
<feature type="transmembrane region" description="Helical" evidence="1">
    <location>
        <begin position="131"/>
        <end position="149"/>
    </location>
</feature>
<accession>A0A4R6WAD8</accession>
<keyword evidence="1" id="KW-0812">Transmembrane</keyword>
<feature type="transmembrane region" description="Helical" evidence="1">
    <location>
        <begin position="347"/>
        <end position="368"/>
    </location>
</feature>
<gene>
    <name evidence="2" type="ORF">CLV99_2932</name>
</gene>
<proteinExistence type="predicted"/>
<feature type="transmembrane region" description="Helical" evidence="1">
    <location>
        <begin position="154"/>
        <end position="174"/>
    </location>
</feature>
<name>A0A4R6WAD8_9SPHI</name>
<keyword evidence="1" id="KW-0472">Membrane</keyword>
<protein>
    <submittedName>
        <fullName evidence="2">Putative acyltransferase</fullName>
    </submittedName>
</protein>
<organism evidence="2 3">
    <name type="scientific">Sphingobacterium yanglingense</name>
    <dbReference type="NCBI Taxonomy" id="1437280"/>
    <lineage>
        <taxon>Bacteria</taxon>
        <taxon>Pseudomonadati</taxon>
        <taxon>Bacteroidota</taxon>
        <taxon>Sphingobacteriia</taxon>
        <taxon>Sphingobacteriales</taxon>
        <taxon>Sphingobacteriaceae</taxon>
        <taxon>Sphingobacterium</taxon>
    </lineage>
</organism>
<keyword evidence="3" id="KW-1185">Reference proteome</keyword>
<feature type="transmembrane region" description="Helical" evidence="1">
    <location>
        <begin position="206"/>
        <end position="229"/>
    </location>
</feature>
<dbReference type="RefSeq" id="WP_133585170.1">
    <property type="nucleotide sequence ID" value="NZ_SNYV01000015.1"/>
</dbReference>
<feature type="transmembrane region" description="Helical" evidence="1">
    <location>
        <begin position="21"/>
        <end position="42"/>
    </location>
</feature>
<reference evidence="2 3" key="1">
    <citation type="submission" date="2019-03" db="EMBL/GenBank/DDBJ databases">
        <title>Genomic Encyclopedia of Archaeal and Bacterial Type Strains, Phase II (KMG-II): from individual species to whole genera.</title>
        <authorList>
            <person name="Goeker M."/>
        </authorList>
    </citation>
    <scope>NUCLEOTIDE SEQUENCE [LARGE SCALE GENOMIC DNA]</scope>
    <source>
        <strain evidence="2 3">DSM 28353</strain>
    </source>
</reference>
<feature type="transmembrane region" description="Helical" evidence="1">
    <location>
        <begin position="238"/>
        <end position="255"/>
    </location>
</feature>
<evidence type="ECO:0000313" key="3">
    <source>
        <dbReference type="Proteomes" id="UP000295292"/>
    </source>
</evidence>
<dbReference type="AlphaFoldDB" id="A0A4R6WAD8"/>
<dbReference type="EMBL" id="SNYV01000015">
    <property type="protein sequence ID" value="TDQ76345.1"/>
    <property type="molecule type" value="Genomic_DNA"/>
</dbReference>
<feature type="transmembrane region" description="Helical" evidence="1">
    <location>
        <begin position="298"/>
        <end position="317"/>
    </location>
</feature>
<evidence type="ECO:0000256" key="1">
    <source>
        <dbReference type="SAM" id="Phobius"/>
    </source>
</evidence>
<evidence type="ECO:0000313" key="2">
    <source>
        <dbReference type="EMBL" id="TDQ76345.1"/>
    </source>
</evidence>
<feature type="transmembrane region" description="Helical" evidence="1">
    <location>
        <begin position="267"/>
        <end position="291"/>
    </location>
</feature>
<dbReference type="GO" id="GO:0016746">
    <property type="term" value="F:acyltransferase activity"/>
    <property type="evidence" value="ECO:0007669"/>
    <property type="project" value="UniProtKB-KW"/>
</dbReference>
<keyword evidence="2" id="KW-0012">Acyltransferase</keyword>